<dbReference type="Proteomes" id="UP000245283">
    <property type="component" value="Unassembled WGS sequence"/>
</dbReference>
<reference evidence="7" key="1">
    <citation type="submission" date="2018-05" db="EMBL/GenBank/DDBJ databases">
        <authorList>
            <person name="Li Y."/>
        </authorList>
    </citation>
    <scope>NUCLEOTIDE SEQUENCE [LARGE SCALE GENOMIC DNA]</scope>
    <source>
        <strain evidence="7">sk1b4</strain>
    </source>
</reference>
<dbReference type="OrthoDB" id="509049at2"/>
<dbReference type="InterPro" id="IPR003339">
    <property type="entry name" value="ABC/ECF_trnsptr_transmembrane"/>
</dbReference>
<proteinExistence type="predicted"/>
<organism evidence="6 7">
    <name type="scientific">Ancrocorticia populi</name>
    <dbReference type="NCBI Taxonomy" id="2175228"/>
    <lineage>
        <taxon>Bacteria</taxon>
        <taxon>Bacillati</taxon>
        <taxon>Actinomycetota</taxon>
        <taxon>Actinomycetes</taxon>
        <taxon>Actinomycetales</taxon>
        <taxon>Actinomycetaceae</taxon>
        <taxon>Ancrocorticia</taxon>
    </lineage>
</organism>
<feature type="transmembrane region" description="Helical" evidence="5">
    <location>
        <begin position="130"/>
        <end position="149"/>
    </location>
</feature>
<dbReference type="RefSeq" id="WP_109094141.1">
    <property type="nucleotide sequence ID" value="NZ_QETB01000005.1"/>
</dbReference>
<dbReference type="AlphaFoldDB" id="A0A2V1K5Z9"/>
<feature type="transmembrane region" description="Helical" evidence="5">
    <location>
        <begin position="23"/>
        <end position="55"/>
    </location>
</feature>
<dbReference type="EMBL" id="QETB01000005">
    <property type="protein sequence ID" value="PWF25653.1"/>
    <property type="molecule type" value="Genomic_DNA"/>
</dbReference>
<feature type="transmembrane region" description="Helical" evidence="5">
    <location>
        <begin position="91"/>
        <end position="109"/>
    </location>
</feature>
<accession>A0A2V1K5Z9</accession>
<comment type="caution">
    <text evidence="6">The sequence shown here is derived from an EMBL/GenBank/DDBJ whole genome shotgun (WGS) entry which is preliminary data.</text>
</comment>
<evidence type="ECO:0000256" key="2">
    <source>
        <dbReference type="ARBA" id="ARBA00022692"/>
    </source>
</evidence>
<name>A0A2V1K5Z9_9ACTO</name>
<evidence type="ECO:0000256" key="3">
    <source>
        <dbReference type="ARBA" id="ARBA00022989"/>
    </source>
</evidence>
<protein>
    <submittedName>
        <fullName evidence="6">Cobalt permease</fullName>
    </submittedName>
</protein>
<dbReference type="GO" id="GO:0005886">
    <property type="term" value="C:plasma membrane"/>
    <property type="evidence" value="ECO:0007669"/>
    <property type="project" value="UniProtKB-ARBA"/>
</dbReference>
<dbReference type="Pfam" id="PF02361">
    <property type="entry name" value="CbiQ"/>
    <property type="match status" value="1"/>
</dbReference>
<gene>
    <name evidence="6" type="ORF">DD236_09370</name>
</gene>
<feature type="transmembrane region" description="Helical" evidence="5">
    <location>
        <begin position="67"/>
        <end position="85"/>
    </location>
</feature>
<evidence type="ECO:0000256" key="1">
    <source>
        <dbReference type="ARBA" id="ARBA00004141"/>
    </source>
</evidence>
<keyword evidence="3 5" id="KW-1133">Transmembrane helix</keyword>
<comment type="subcellular location">
    <subcellularLocation>
        <location evidence="1">Membrane</location>
        <topology evidence="1">Multi-pass membrane protein</topology>
    </subcellularLocation>
</comment>
<evidence type="ECO:0000313" key="6">
    <source>
        <dbReference type="EMBL" id="PWF25653.1"/>
    </source>
</evidence>
<evidence type="ECO:0000256" key="5">
    <source>
        <dbReference type="SAM" id="Phobius"/>
    </source>
</evidence>
<keyword evidence="4 5" id="KW-0472">Membrane</keyword>
<evidence type="ECO:0000313" key="7">
    <source>
        <dbReference type="Proteomes" id="UP000245283"/>
    </source>
</evidence>
<sequence length="200" mass="21759">MKLLGQYRAGNSLMHRAPVWAKYLLMALIGIVPFFIGSIWVSALALTLAIALLLFGAHIPARVALSLPWMLIVMMAALIVYHGFVSTPMRGVLYAVNVTTIMYLARIVTWTTTSNALMDSIARAARPLRVCGANPEAIALAFALMWRSIPYIFDLFGSVRDSARARGLRGLSPRFLIPAVVQAVGFGLATSDALRARGLE</sequence>
<evidence type="ECO:0000256" key="4">
    <source>
        <dbReference type="ARBA" id="ARBA00023136"/>
    </source>
</evidence>
<keyword evidence="7" id="KW-1185">Reference proteome</keyword>
<keyword evidence="2 5" id="KW-0812">Transmembrane</keyword>